<evidence type="ECO:0000256" key="4">
    <source>
        <dbReference type="ARBA" id="ARBA00022895"/>
    </source>
</evidence>
<keyword evidence="3" id="KW-0158">Chromosome</keyword>
<evidence type="ECO:0000313" key="8">
    <source>
        <dbReference type="Proteomes" id="UP000504627"/>
    </source>
</evidence>
<dbReference type="GO" id="GO:0032211">
    <property type="term" value="P:negative regulation of telomere maintenance via telomerase"/>
    <property type="evidence" value="ECO:0007669"/>
    <property type="project" value="TreeGrafter"/>
</dbReference>
<dbReference type="GeneID" id="113985373"/>
<dbReference type="RefSeq" id="XP_027571879.2">
    <property type="nucleotide sequence ID" value="XM_027716078.2"/>
</dbReference>
<evidence type="ECO:0000256" key="2">
    <source>
        <dbReference type="ARBA" id="ARBA00004574"/>
    </source>
</evidence>
<feature type="compositionally biased region" description="Acidic residues" evidence="6">
    <location>
        <begin position="549"/>
        <end position="562"/>
    </location>
</feature>
<gene>
    <name evidence="9" type="primary">LOC113985373</name>
</gene>
<evidence type="ECO:0000256" key="1">
    <source>
        <dbReference type="ARBA" id="ARBA00004123"/>
    </source>
</evidence>
<evidence type="ECO:0000256" key="3">
    <source>
        <dbReference type="ARBA" id="ARBA00022454"/>
    </source>
</evidence>
<dbReference type="PANTHER" id="PTHR14487">
    <property type="entry name" value="ADRENOCORTICAL DYSPLASIA PROTEIN ACD"/>
    <property type="match status" value="1"/>
</dbReference>
<feature type="region of interest" description="Disordered" evidence="6">
    <location>
        <begin position="416"/>
        <end position="438"/>
    </location>
</feature>
<dbReference type="AlphaFoldDB" id="A0A6J2G8Z4"/>
<dbReference type="PANTHER" id="PTHR14487:SF3">
    <property type="entry name" value="ADRENOCORTICAL DYSPLASIA PROTEIN HOMOLOG"/>
    <property type="match status" value="1"/>
</dbReference>
<dbReference type="GO" id="GO:0007004">
    <property type="term" value="P:telomere maintenance via telomerase"/>
    <property type="evidence" value="ECO:0007669"/>
    <property type="project" value="InterPro"/>
</dbReference>
<feature type="compositionally biased region" description="Basic and acidic residues" evidence="6">
    <location>
        <begin position="517"/>
        <end position="531"/>
    </location>
</feature>
<evidence type="ECO:0000313" key="9">
    <source>
        <dbReference type="RefSeq" id="XP_027571879.2"/>
    </source>
</evidence>
<dbReference type="Pfam" id="PF10341">
    <property type="entry name" value="TPP1"/>
    <property type="match status" value="1"/>
</dbReference>
<dbReference type="GO" id="GO:0005697">
    <property type="term" value="C:telomerase holoenzyme complex"/>
    <property type="evidence" value="ECO:0007669"/>
    <property type="project" value="InterPro"/>
</dbReference>
<dbReference type="InterPro" id="IPR028631">
    <property type="entry name" value="ACD"/>
</dbReference>
<dbReference type="InParanoid" id="A0A6J2G8Z4"/>
<name>A0A6J2G8Z4_9PASS</name>
<reference evidence="9" key="1">
    <citation type="submission" date="2025-08" db="UniProtKB">
        <authorList>
            <consortium name="RefSeq"/>
        </authorList>
    </citation>
    <scope>IDENTIFICATION</scope>
    <source>
        <tissue evidence="9">Muscle</tissue>
    </source>
</reference>
<dbReference type="Gene3D" id="2.40.50.960">
    <property type="match status" value="1"/>
</dbReference>
<dbReference type="GO" id="GO:0070198">
    <property type="term" value="P:protein localization to chromosome, telomeric region"/>
    <property type="evidence" value="ECO:0007669"/>
    <property type="project" value="TreeGrafter"/>
</dbReference>
<feature type="region of interest" description="Disordered" evidence="6">
    <location>
        <begin position="268"/>
        <end position="382"/>
    </location>
</feature>
<feature type="region of interest" description="Disordered" evidence="6">
    <location>
        <begin position="1"/>
        <end position="20"/>
    </location>
</feature>
<feature type="compositionally biased region" description="Low complexity" evidence="6">
    <location>
        <begin position="480"/>
        <end position="490"/>
    </location>
</feature>
<keyword evidence="4" id="KW-0779">Telomere</keyword>
<accession>A0A6J2G8Z4</accession>
<sequence length="627" mass="68333">MAAAAAAAPGGDTERDRRDQPGLEAAERSMFVHKDVSSTTIYVLQPWIVSLLEKDDQLGDHENFLAGQVVRVLSDSDAPGRPGVLQSVSLHVTDGSHYIRVVLTPEALQAEENAHMQVQLAGLTCRIIVLQKYTVCFQEEARLEDCEFYLTAQRFIVLPIQRQRIESSDGNQEPSVVKKIKELWLRNPAVKNASSSDPSISQLIDAIGQNQLEILKENAEECLDLRMPKEKTVTVTDEVPVTEWEAERKKEQGQDVFMVPVNTLVIPPEEEEVACDSSKTDTNKTTPGKSSDDRTVPGDPSVVSQASHAESLALSDSLEGSPDNPWNRIPPLSLTPSSSDEKTFQPDASLRTQKDVSADSNTPDLLDLCSQDSPKRLPQGEPVQTFSPSLLCSYSNPSPLKTSTSQAASALGAACGAPCAAQGPQGSRGSQTTLPTLSPDFPILPSTSLQSMPNRMPHGEQACSSGTVFPPDALKPCPAPARTRNRAAAGAKRKLMVGDDQALLAPGGQQHPQGTPRGRETGTGRRSELRSPRGAKKSRKETGLRDGKELEEEEEEEEEEEQASSSASGPSSRPEQRRTLEPYVRKPAQYKYEAPSPELCQQIQSIRISKAMLKWACWILTEEEEDS</sequence>
<feature type="compositionally biased region" description="Low complexity" evidence="6">
    <location>
        <begin position="563"/>
        <end position="572"/>
    </location>
</feature>
<evidence type="ECO:0000256" key="5">
    <source>
        <dbReference type="ARBA" id="ARBA00023242"/>
    </source>
</evidence>
<protein>
    <submittedName>
        <fullName evidence="9">Uncharacterized protein LOC113985373</fullName>
    </submittedName>
</protein>
<proteinExistence type="predicted"/>
<dbReference type="GO" id="GO:0070187">
    <property type="term" value="C:shelterin complex"/>
    <property type="evidence" value="ECO:0007669"/>
    <property type="project" value="InterPro"/>
</dbReference>
<feature type="compositionally biased region" description="Basic and acidic residues" evidence="6">
    <location>
        <begin position="574"/>
        <end position="584"/>
    </location>
</feature>
<organism evidence="8 9">
    <name type="scientific">Pipra filicauda</name>
    <name type="common">Wire-tailed manakin</name>
    <dbReference type="NCBI Taxonomy" id="649802"/>
    <lineage>
        <taxon>Eukaryota</taxon>
        <taxon>Metazoa</taxon>
        <taxon>Chordata</taxon>
        <taxon>Craniata</taxon>
        <taxon>Vertebrata</taxon>
        <taxon>Euteleostomi</taxon>
        <taxon>Archelosauria</taxon>
        <taxon>Archosauria</taxon>
        <taxon>Dinosauria</taxon>
        <taxon>Saurischia</taxon>
        <taxon>Theropoda</taxon>
        <taxon>Coelurosauria</taxon>
        <taxon>Aves</taxon>
        <taxon>Neognathae</taxon>
        <taxon>Neoaves</taxon>
        <taxon>Telluraves</taxon>
        <taxon>Australaves</taxon>
        <taxon>Passeriformes</taxon>
        <taxon>Pipridae</taxon>
        <taxon>Pipra</taxon>
    </lineage>
</organism>
<feature type="compositionally biased region" description="Low complexity" evidence="6">
    <location>
        <begin position="416"/>
        <end position="427"/>
    </location>
</feature>
<dbReference type="InterPro" id="IPR019437">
    <property type="entry name" value="TPP1/Est3"/>
</dbReference>
<evidence type="ECO:0000259" key="7">
    <source>
        <dbReference type="Pfam" id="PF10341"/>
    </source>
</evidence>
<evidence type="ECO:0000256" key="6">
    <source>
        <dbReference type="SAM" id="MobiDB-lite"/>
    </source>
</evidence>
<dbReference type="GO" id="GO:0016233">
    <property type="term" value="P:telomere capping"/>
    <property type="evidence" value="ECO:0007669"/>
    <property type="project" value="InterPro"/>
</dbReference>
<feature type="domain" description="Shelterin complex subunit TPP1/Est3" evidence="7">
    <location>
        <begin position="86"/>
        <end position="186"/>
    </location>
</feature>
<comment type="subcellular location">
    <subcellularLocation>
        <location evidence="2">Chromosome</location>
        <location evidence="2">Telomere</location>
    </subcellularLocation>
    <subcellularLocation>
        <location evidence="1">Nucleus</location>
    </subcellularLocation>
</comment>
<feature type="region of interest" description="Disordered" evidence="6">
    <location>
        <begin position="452"/>
        <end position="591"/>
    </location>
</feature>
<keyword evidence="5" id="KW-0539">Nucleus</keyword>
<dbReference type="GO" id="GO:0042162">
    <property type="term" value="F:telomeric DNA binding"/>
    <property type="evidence" value="ECO:0007669"/>
    <property type="project" value="InterPro"/>
</dbReference>
<dbReference type="Proteomes" id="UP000504627">
    <property type="component" value="Unplaced"/>
</dbReference>
<keyword evidence="8" id="KW-1185">Reference proteome</keyword>